<keyword evidence="5" id="KW-0442">Lipid degradation</keyword>
<dbReference type="InterPro" id="IPR025202">
    <property type="entry name" value="PLD-like_dom"/>
</dbReference>
<sequence>MQLPLTRLRYQLLLGILCLCLSSCSGPTQSGTPTSGQSNGPVTPVSGPGTGVQNVQVFVEPDAGDAPIVDAIQHAKKSIWLEIYLLTERNIINALEDAAHAGIDVRVMLEAHPYGSGSISPKETLDKLKATGVKAQSASTLFSLTHEKGMIIDGQAAYIMTCNFTLSALGGSSSTTNREYGIIDTNQPDIQAMSSIFTADWNRTNAQFNDANLVVSPENSRTDFVALINSAHQSLAVEAEEMQDTEVEQALINAARRGIQVQVILPGADSSGNDSNSTGIATLKQGNVQVKEDPHLYMHAKLIVVDGKEAFVGSENISTASLNRNREVGLLVADATVLTTLQQTFGQDWSDSQTV</sequence>
<dbReference type="GO" id="GO:0016891">
    <property type="term" value="F:RNA endonuclease activity producing 5'-phosphomonoesters, hydrolytic mechanism"/>
    <property type="evidence" value="ECO:0007669"/>
    <property type="project" value="TreeGrafter"/>
</dbReference>
<dbReference type="Proteomes" id="UP000287352">
    <property type="component" value="Unassembled WGS sequence"/>
</dbReference>
<feature type="chain" id="PRO_5019103252" description="phospholipase D" evidence="7">
    <location>
        <begin position="31"/>
        <end position="355"/>
    </location>
</feature>
<feature type="domain" description="PLD phosphodiesterase" evidence="8">
    <location>
        <begin position="294"/>
        <end position="321"/>
    </location>
</feature>
<dbReference type="EMBL" id="BIFR01000001">
    <property type="protein sequence ID" value="GCE11767.1"/>
    <property type="molecule type" value="Genomic_DNA"/>
</dbReference>
<protein>
    <recommendedName>
        <fullName evidence="3">phospholipase D</fullName>
        <ecNumber evidence="3">3.1.4.4</ecNumber>
    </recommendedName>
</protein>
<evidence type="ECO:0000313" key="10">
    <source>
        <dbReference type="Proteomes" id="UP000287352"/>
    </source>
</evidence>
<dbReference type="SMART" id="SM00155">
    <property type="entry name" value="PLDc"/>
    <property type="match status" value="2"/>
</dbReference>
<evidence type="ECO:0000256" key="4">
    <source>
        <dbReference type="ARBA" id="ARBA00022801"/>
    </source>
</evidence>
<comment type="caution">
    <text evidence="9">The sequence shown here is derived from an EMBL/GenBank/DDBJ whole genome shotgun (WGS) entry which is preliminary data.</text>
</comment>
<dbReference type="Gene3D" id="3.30.870.10">
    <property type="entry name" value="Endonuclease Chain A"/>
    <property type="match status" value="2"/>
</dbReference>
<feature type="domain" description="PLD phosphodiesterase" evidence="8">
    <location>
        <begin position="141"/>
        <end position="168"/>
    </location>
</feature>
<gene>
    <name evidence="9" type="ORF">KTT_16260</name>
</gene>
<dbReference type="PANTHER" id="PTHR43856:SF1">
    <property type="entry name" value="MITOCHONDRIAL CARDIOLIPIN HYDROLASE"/>
    <property type="match status" value="1"/>
</dbReference>
<evidence type="ECO:0000259" key="8">
    <source>
        <dbReference type="PROSITE" id="PS50035"/>
    </source>
</evidence>
<keyword evidence="6" id="KW-0443">Lipid metabolism</keyword>
<dbReference type="GO" id="GO:0016042">
    <property type="term" value="P:lipid catabolic process"/>
    <property type="evidence" value="ECO:0007669"/>
    <property type="project" value="UniProtKB-KW"/>
</dbReference>
<evidence type="ECO:0000256" key="6">
    <source>
        <dbReference type="ARBA" id="ARBA00023098"/>
    </source>
</evidence>
<evidence type="ECO:0000256" key="7">
    <source>
        <dbReference type="SAM" id="SignalP"/>
    </source>
</evidence>
<proteinExistence type="inferred from homology"/>
<evidence type="ECO:0000256" key="2">
    <source>
        <dbReference type="ARBA" id="ARBA00008664"/>
    </source>
</evidence>
<keyword evidence="7" id="KW-0732">Signal</keyword>
<organism evidence="9 10">
    <name type="scientific">Tengunoibacter tsumagoiensis</name>
    <dbReference type="NCBI Taxonomy" id="2014871"/>
    <lineage>
        <taxon>Bacteria</taxon>
        <taxon>Bacillati</taxon>
        <taxon>Chloroflexota</taxon>
        <taxon>Ktedonobacteria</taxon>
        <taxon>Ktedonobacterales</taxon>
        <taxon>Dictyobacteraceae</taxon>
        <taxon>Tengunoibacter</taxon>
    </lineage>
</organism>
<dbReference type="EC" id="3.1.4.4" evidence="3"/>
<reference evidence="10" key="1">
    <citation type="submission" date="2018-12" db="EMBL/GenBank/DDBJ databases">
        <title>Tengunoibacter tsumagoiensis gen. nov., sp. nov., Dictyobacter kobayashii sp. nov., D. alpinus sp. nov., and D. joshuensis sp. nov. and description of Dictyobacteraceae fam. nov. within the order Ktedonobacterales isolated from Tengu-no-mugimeshi.</title>
        <authorList>
            <person name="Wang C.M."/>
            <person name="Zheng Y."/>
            <person name="Sakai Y."/>
            <person name="Toyoda A."/>
            <person name="Minakuchi Y."/>
            <person name="Abe K."/>
            <person name="Yokota A."/>
            <person name="Yabe S."/>
        </authorList>
    </citation>
    <scope>NUCLEOTIDE SEQUENCE [LARGE SCALE GENOMIC DNA]</scope>
    <source>
        <strain evidence="10">Uno3</strain>
    </source>
</reference>
<accession>A0A401ZY47</accession>
<dbReference type="Pfam" id="PF13091">
    <property type="entry name" value="PLDc_2"/>
    <property type="match status" value="2"/>
</dbReference>
<dbReference type="SUPFAM" id="SSF56024">
    <property type="entry name" value="Phospholipase D/nuclease"/>
    <property type="match status" value="2"/>
</dbReference>
<evidence type="ECO:0000256" key="3">
    <source>
        <dbReference type="ARBA" id="ARBA00012027"/>
    </source>
</evidence>
<dbReference type="InterPro" id="IPR001736">
    <property type="entry name" value="PLipase_D/transphosphatidylase"/>
</dbReference>
<comment type="catalytic activity">
    <reaction evidence="1">
        <text>a 1,2-diacyl-sn-glycero-3-phosphocholine + H2O = a 1,2-diacyl-sn-glycero-3-phosphate + choline + H(+)</text>
        <dbReference type="Rhea" id="RHEA:14445"/>
        <dbReference type="ChEBI" id="CHEBI:15354"/>
        <dbReference type="ChEBI" id="CHEBI:15377"/>
        <dbReference type="ChEBI" id="CHEBI:15378"/>
        <dbReference type="ChEBI" id="CHEBI:57643"/>
        <dbReference type="ChEBI" id="CHEBI:58608"/>
        <dbReference type="EC" id="3.1.4.4"/>
    </reaction>
</comment>
<evidence type="ECO:0000256" key="1">
    <source>
        <dbReference type="ARBA" id="ARBA00000798"/>
    </source>
</evidence>
<feature type="signal peptide" evidence="7">
    <location>
        <begin position="1"/>
        <end position="30"/>
    </location>
</feature>
<keyword evidence="10" id="KW-1185">Reference proteome</keyword>
<dbReference type="PROSITE" id="PS50035">
    <property type="entry name" value="PLD"/>
    <property type="match status" value="2"/>
</dbReference>
<evidence type="ECO:0000313" key="9">
    <source>
        <dbReference type="EMBL" id="GCE11767.1"/>
    </source>
</evidence>
<dbReference type="RefSeq" id="WP_126579445.1">
    <property type="nucleotide sequence ID" value="NZ_BIFR01000001.1"/>
</dbReference>
<dbReference type="GO" id="GO:0004630">
    <property type="term" value="F:phospholipase D activity"/>
    <property type="evidence" value="ECO:0007669"/>
    <property type="project" value="UniProtKB-EC"/>
</dbReference>
<dbReference type="GO" id="GO:0006793">
    <property type="term" value="P:phosphorus metabolic process"/>
    <property type="evidence" value="ECO:0007669"/>
    <property type="project" value="UniProtKB-ARBA"/>
</dbReference>
<name>A0A401ZY47_9CHLR</name>
<dbReference type="CDD" id="cd09128">
    <property type="entry name" value="PLDc_unchar1_2"/>
    <property type="match status" value="1"/>
</dbReference>
<evidence type="ECO:0000256" key="5">
    <source>
        <dbReference type="ARBA" id="ARBA00022963"/>
    </source>
</evidence>
<dbReference type="OrthoDB" id="345880at2"/>
<comment type="similarity">
    <text evidence="2">Belongs to the phospholipase D family.</text>
</comment>
<dbReference type="InterPro" id="IPR051406">
    <property type="entry name" value="PLD_domain"/>
</dbReference>
<keyword evidence="4" id="KW-0378">Hydrolase</keyword>
<dbReference type="AlphaFoldDB" id="A0A401ZY47"/>
<dbReference type="PANTHER" id="PTHR43856">
    <property type="entry name" value="CARDIOLIPIN HYDROLASE"/>
    <property type="match status" value="1"/>
</dbReference>